<evidence type="ECO:0000259" key="5">
    <source>
        <dbReference type="Pfam" id="PF18887"/>
    </source>
</evidence>
<dbReference type="InterPro" id="IPR032675">
    <property type="entry name" value="LRR_dom_sf"/>
</dbReference>
<evidence type="ECO:0000256" key="4">
    <source>
        <dbReference type="SAM" id="SignalP"/>
    </source>
</evidence>
<protein>
    <recommendedName>
        <fullName evidence="5">MBG domain-containing protein</fullName>
    </recommendedName>
</protein>
<dbReference type="Proteomes" id="UP000245845">
    <property type="component" value="Unassembled WGS sequence"/>
</dbReference>
<reference evidence="6 7" key="1">
    <citation type="submission" date="2018-05" db="EMBL/GenBank/DDBJ databases">
        <title>The Hungate 1000. A catalogue of reference genomes from the rumen microbiome.</title>
        <authorList>
            <person name="Kelly W."/>
        </authorList>
    </citation>
    <scope>NUCLEOTIDE SEQUENCE [LARGE SCALE GENOMIC DNA]</scope>
    <source>
        <strain evidence="6 7">NLAE-zl-C242</strain>
    </source>
</reference>
<feature type="chain" id="PRO_5043162168" description="MBG domain-containing protein" evidence="4">
    <location>
        <begin position="26"/>
        <end position="1766"/>
    </location>
</feature>
<feature type="domain" description="MBG" evidence="5">
    <location>
        <begin position="652"/>
        <end position="731"/>
    </location>
</feature>
<dbReference type="PANTHER" id="PTHR47566">
    <property type="match status" value="1"/>
</dbReference>
<dbReference type="GO" id="GO:0035591">
    <property type="term" value="F:signaling adaptor activity"/>
    <property type="evidence" value="ECO:0007669"/>
    <property type="project" value="TreeGrafter"/>
</dbReference>
<proteinExistence type="predicted"/>
<feature type="domain" description="MBG" evidence="5">
    <location>
        <begin position="739"/>
        <end position="818"/>
    </location>
</feature>
<feature type="domain" description="MBG" evidence="5">
    <location>
        <begin position="913"/>
        <end position="991"/>
    </location>
</feature>
<evidence type="ECO:0000256" key="1">
    <source>
        <dbReference type="ARBA" id="ARBA00022614"/>
    </source>
</evidence>
<sequence length="1766" mass="187846">MNNKKKQTAAVAMAAVLSVSTVVNPITVRAQENEPPVTQGIAQDNVNGKKETGKETAPAIALPENLQATEGTPLKEIALPENWTWADESTILSADVTEYPAYVTVDDETYDYAAVEGYHAEGHYVEVRLSVAVELPEEERAELQAEISVEPPTEPPIMESPLLKRAAYVPYNIVDVEINAENFPDAAFRKYLKEDTTINPNGDDILSAAEIAAVTTINVYNNADITDLVGIANFSSLKSLYCENSGIASLDVSGNANLTTLYCGNNAKLKTLNVDGASALQELSCYSTGIASLDVSNNTNLKTLKCYSNTNLETLNVNGASALKSLSCYSTGIASLDVSNNTNLETLECFSNTNLETLNVNGASALKSLNCYSAGISSLDVSNNTNLNKLLCNQTSIASLDVSSNAKLETLWCFRNRKLKTLNVKGASALKSVQCQITNIASLDVSNNTTLTALDCSDTPLAYLSLGINAGLTVLDMPTDTIVSFEVTEDTFIIEDKIAGIDKNKVSITSGADYDSTTGVVSNYVAGTPIVYVYDCGTANGVNKTLTVKINLTGLKEESSITVTETLDKTYDKKPVSSAPTVSKTGSTGAITYTWEKKKNDGNWESIAAAPTDAGTYRVTATVAADDSCKEASSTPVEFIISKADITISITDALDKNYDGIAVNSTPTVSKAGGTGAVTYTWEKKKNATEWESIVTAPTDAGTYRVTASVAADDNYNKASSIAKEFIIAKADSSISISANLNKNYDGKAVNSAPTVSKVGSTGAVTYTWEKKKNTEEWEGIVSAPTNAGTYRVTATIAADDNYNKASSIAKEFIIAKADSSISISANLNKNYDGKAVNSAPTVSKVGSTGAVTYTWEKKKNATEWESIVTAPTDAGTYRVTAALAADGNYNKASSIAKEFTISEADSSISITASLDKDYDGSAVNNTPTVEKSGSTGAVTYTWEKKNAADWENIATAPTDAGMYRVTATVAADGNYKKASSKAKEFTISKADSTISITESLDKDYDGSAVDNAPIVEKTGSAGAVSYIWEEKKNAAEWEGIAAAPTDAGIYRVTATVAADDNYKKASSKAKEFIISKADSAISITANLDKDYDGNAVNSTPAVSKVGSTGAITYSWEKKKNATDWESIVAAPTDAGTYRVTATVAADDNYKKASSIAKEFTISKADSTISVIDILDKDYDGSAVDNKPAVEKTGSTGAVTYTWEWKKNAVDWESIASAPTNAGIYRVTAAVAADGNYNEASSKAKEFIISKAENSWTSGLAITGWTYGQTANTPIAVAESGSASYTYSDKEDGTYTRTVPTDAGTWYVKATVAETDNFKGMESSAVGFVIAKAAAPAITLPDNLSGEYKEDLANVVLPDGWTWTDGTQKLTVSGTGYPARFTVDDKNYDYTGVAGYDNNGHYVECMLPVTVSTASNSWMTEPSIVGWTYNETASLPTGDAVYGDVVFTYSDSRTGIYSAEIPETVGTWYMKASVVATTEYTGLDTIVEFNILQAEPDYAVPTDLQAVYGQSLKDITLPAGFTWTDQKLNVGNAGTNEFALTYTPADSNYKTVTDIKVTVTVAKAVNEQSVPLSLAGWTYGGTPSAASAGFRFGQPRFLYSDRLDGTYTDTVPTAAGTWYVKAVVDGTDNYESAESEAVSFVIEPKSVQKNSQIKVPEITADTKLDDLLIKDGDKVLVQGTDYDVTKIQDGNKVTVTITFKGNYTGTIVKTYTVNDKNKPSGKKDDPNRSVQTGDTTSAGLWAMLMTAAAGTAALLKGKKRKEETEE</sequence>
<dbReference type="InterPro" id="IPR052574">
    <property type="entry name" value="CDIRP"/>
</dbReference>
<dbReference type="SUPFAM" id="SSF52058">
    <property type="entry name" value="L domain-like"/>
    <property type="match status" value="1"/>
</dbReference>
<keyword evidence="2" id="KW-0677">Repeat</keyword>
<organism evidence="6 7">
    <name type="scientific">Faecalicatena orotica</name>
    <dbReference type="NCBI Taxonomy" id="1544"/>
    <lineage>
        <taxon>Bacteria</taxon>
        <taxon>Bacillati</taxon>
        <taxon>Bacillota</taxon>
        <taxon>Clostridia</taxon>
        <taxon>Lachnospirales</taxon>
        <taxon>Lachnospiraceae</taxon>
        <taxon>Faecalicatena</taxon>
    </lineage>
</organism>
<evidence type="ECO:0000313" key="7">
    <source>
        <dbReference type="Proteomes" id="UP000245845"/>
    </source>
</evidence>
<accession>A0A2Y9BHU3</accession>
<dbReference type="Gene3D" id="3.80.10.10">
    <property type="entry name" value="Ribonuclease Inhibitor"/>
    <property type="match status" value="2"/>
</dbReference>
<name>A0A2Y9BHU3_9FIRM</name>
<dbReference type="OrthoDB" id="2068450at2"/>
<evidence type="ECO:0000313" key="6">
    <source>
        <dbReference type="EMBL" id="PWJ28639.1"/>
    </source>
</evidence>
<evidence type="ECO:0000256" key="2">
    <source>
        <dbReference type="ARBA" id="ARBA00022737"/>
    </source>
</evidence>
<keyword evidence="4" id="KW-0732">Signal</keyword>
<dbReference type="InterPro" id="IPR043772">
    <property type="entry name" value="MBG_3"/>
</dbReference>
<dbReference type="RefSeq" id="WP_109731820.1">
    <property type="nucleotide sequence ID" value="NZ_QGDL01000008.1"/>
</dbReference>
<feature type="compositionally biased region" description="Basic and acidic residues" evidence="3">
    <location>
        <begin position="1715"/>
        <end position="1727"/>
    </location>
</feature>
<dbReference type="PANTHER" id="PTHR47566:SF1">
    <property type="entry name" value="PROTEIN NUD1"/>
    <property type="match status" value="1"/>
</dbReference>
<keyword evidence="7" id="KW-1185">Reference proteome</keyword>
<feature type="domain" description="MBG" evidence="5">
    <location>
        <begin position="562"/>
        <end position="628"/>
    </location>
</feature>
<feature type="signal peptide" evidence="4">
    <location>
        <begin position="1"/>
        <end position="25"/>
    </location>
</feature>
<dbReference type="EMBL" id="QGDL01000008">
    <property type="protein sequence ID" value="PWJ28639.1"/>
    <property type="molecule type" value="Genomic_DNA"/>
</dbReference>
<feature type="domain" description="MBG" evidence="5">
    <location>
        <begin position="1086"/>
        <end position="1165"/>
    </location>
</feature>
<feature type="domain" description="MBG" evidence="5">
    <location>
        <begin position="1175"/>
        <end position="1252"/>
    </location>
</feature>
<dbReference type="Gene3D" id="3.10.430.110">
    <property type="match status" value="4"/>
</dbReference>
<dbReference type="Pfam" id="PF18887">
    <property type="entry name" value="MBG_3"/>
    <property type="match status" value="8"/>
</dbReference>
<keyword evidence="1" id="KW-0433">Leucine-rich repeat</keyword>
<feature type="domain" description="MBG" evidence="5">
    <location>
        <begin position="1000"/>
        <end position="1078"/>
    </location>
</feature>
<gene>
    <name evidence="6" type="ORF">A8806_108154</name>
</gene>
<evidence type="ECO:0000256" key="3">
    <source>
        <dbReference type="SAM" id="MobiDB-lite"/>
    </source>
</evidence>
<comment type="caution">
    <text evidence="6">The sequence shown here is derived from an EMBL/GenBank/DDBJ whole genome shotgun (WGS) entry which is preliminary data.</text>
</comment>
<feature type="domain" description="MBG" evidence="5">
    <location>
        <begin position="826"/>
        <end position="905"/>
    </location>
</feature>
<feature type="region of interest" description="Disordered" evidence="3">
    <location>
        <begin position="1714"/>
        <end position="1734"/>
    </location>
</feature>